<organism evidence="6 7">
    <name type="scientific">Catenulispora subtropica</name>
    <dbReference type="NCBI Taxonomy" id="450798"/>
    <lineage>
        <taxon>Bacteria</taxon>
        <taxon>Bacillati</taxon>
        <taxon>Actinomycetota</taxon>
        <taxon>Actinomycetes</taxon>
        <taxon>Catenulisporales</taxon>
        <taxon>Catenulisporaceae</taxon>
        <taxon>Catenulispora</taxon>
    </lineage>
</organism>
<feature type="compositionally biased region" description="Basic and acidic residues" evidence="4">
    <location>
        <begin position="1"/>
        <end position="19"/>
    </location>
</feature>
<dbReference type="EMBL" id="BAAAQM010000004">
    <property type="protein sequence ID" value="GAA1956580.1"/>
    <property type="molecule type" value="Genomic_DNA"/>
</dbReference>
<evidence type="ECO:0000259" key="5">
    <source>
        <dbReference type="Pfam" id="PF03328"/>
    </source>
</evidence>
<dbReference type="InterPro" id="IPR011206">
    <property type="entry name" value="Citrate_lyase_beta/mcl1/mcl2"/>
</dbReference>
<evidence type="ECO:0000256" key="3">
    <source>
        <dbReference type="ARBA" id="ARBA00022842"/>
    </source>
</evidence>
<feature type="domain" description="HpcH/HpaI aldolase/citrate lyase" evidence="5">
    <location>
        <begin position="35"/>
        <end position="248"/>
    </location>
</feature>
<keyword evidence="6" id="KW-0456">Lyase</keyword>
<comment type="cofactor">
    <cofactor evidence="1">
        <name>Mg(2+)</name>
        <dbReference type="ChEBI" id="CHEBI:18420"/>
    </cofactor>
</comment>
<dbReference type="Pfam" id="PF03328">
    <property type="entry name" value="HpcH_HpaI"/>
    <property type="match status" value="1"/>
</dbReference>
<dbReference type="PIRSF" id="PIRSF015582">
    <property type="entry name" value="Cit_lyase_B"/>
    <property type="match status" value="1"/>
</dbReference>
<evidence type="ECO:0000256" key="2">
    <source>
        <dbReference type="ARBA" id="ARBA00022723"/>
    </source>
</evidence>
<gene>
    <name evidence="6" type="ORF">GCM10009838_10590</name>
</gene>
<proteinExistence type="predicted"/>
<dbReference type="SUPFAM" id="SSF51621">
    <property type="entry name" value="Phosphoenolpyruvate/pyruvate domain"/>
    <property type="match status" value="1"/>
</dbReference>
<name>A0ABP5C2F8_9ACTN</name>
<keyword evidence="2" id="KW-0479">Metal-binding</keyword>
<dbReference type="InterPro" id="IPR040442">
    <property type="entry name" value="Pyrv_kinase-like_dom_sf"/>
</dbReference>
<dbReference type="PANTHER" id="PTHR32308">
    <property type="entry name" value="LYASE BETA SUBUNIT, PUTATIVE (AFU_ORTHOLOGUE AFUA_4G13030)-RELATED"/>
    <property type="match status" value="1"/>
</dbReference>
<evidence type="ECO:0000313" key="7">
    <source>
        <dbReference type="Proteomes" id="UP001499854"/>
    </source>
</evidence>
<feature type="region of interest" description="Disordered" evidence="4">
    <location>
        <begin position="1"/>
        <end position="25"/>
    </location>
</feature>
<evidence type="ECO:0000256" key="4">
    <source>
        <dbReference type="SAM" id="MobiDB-lite"/>
    </source>
</evidence>
<comment type="caution">
    <text evidence="6">The sequence shown here is derived from an EMBL/GenBank/DDBJ whole genome shotgun (WGS) entry which is preliminary data.</text>
</comment>
<sequence length="331" mass="34383">MSTDHAAHPETATAHREHSASTPGTYGTGFGPIVALYLPATRPDRFGKALTVGADAVILDLEDAVPAAAKDSARAEAVRLLSDSTREISDTAVHVRINSLSSPWWKRDAATLGELAARRPESRPAAVRVPKVESPEDIRRVAELLGHQIPLYCLIESARGLEAAYEIAGAHPAVAGVALGEADLAGDLGVTGEGLAWARSRLVVAARAAGLPSPALSAYPRLDDEAGLYESCVAGRRAGFLGRSVLHPKQIPAVIRAFTPSTAEVASAEATLSALGSADIMEGGTAVLADGSFVDRAMAEAASRTLALRRHTAQLARRAGLDEAGAEPESS</sequence>
<keyword evidence="7" id="KW-1185">Reference proteome</keyword>
<keyword evidence="3" id="KW-0460">Magnesium</keyword>
<dbReference type="Proteomes" id="UP001499854">
    <property type="component" value="Unassembled WGS sequence"/>
</dbReference>
<accession>A0ABP5C2F8</accession>
<dbReference type="PANTHER" id="PTHR32308:SF10">
    <property type="entry name" value="CITRATE LYASE SUBUNIT BETA"/>
    <property type="match status" value="1"/>
</dbReference>
<dbReference type="InterPro" id="IPR015813">
    <property type="entry name" value="Pyrv/PenolPyrv_kinase-like_dom"/>
</dbReference>
<evidence type="ECO:0000256" key="1">
    <source>
        <dbReference type="ARBA" id="ARBA00001946"/>
    </source>
</evidence>
<dbReference type="InterPro" id="IPR005000">
    <property type="entry name" value="Aldolase/citrate-lyase_domain"/>
</dbReference>
<dbReference type="RefSeq" id="WP_344655780.1">
    <property type="nucleotide sequence ID" value="NZ_BAAAQM010000004.1"/>
</dbReference>
<evidence type="ECO:0000313" key="6">
    <source>
        <dbReference type="EMBL" id="GAA1956580.1"/>
    </source>
</evidence>
<reference evidence="7" key="1">
    <citation type="journal article" date="2019" name="Int. J. Syst. Evol. Microbiol.">
        <title>The Global Catalogue of Microorganisms (GCM) 10K type strain sequencing project: providing services to taxonomists for standard genome sequencing and annotation.</title>
        <authorList>
            <consortium name="The Broad Institute Genomics Platform"/>
            <consortium name="The Broad Institute Genome Sequencing Center for Infectious Disease"/>
            <person name="Wu L."/>
            <person name="Ma J."/>
        </authorList>
    </citation>
    <scope>NUCLEOTIDE SEQUENCE [LARGE SCALE GENOMIC DNA]</scope>
    <source>
        <strain evidence="7">JCM 16013</strain>
    </source>
</reference>
<dbReference type="Gene3D" id="3.20.20.60">
    <property type="entry name" value="Phosphoenolpyruvate-binding domains"/>
    <property type="match status" value="1"/>
</dbReference>
<dbReference type="GO" id="GO:0016829">
    <property type="term" value="F:lyase activity"/>
    <property type="evidence" value="ECO:0007669"/>
    <property type="project" value="UniProtKB-KW"/>
</dbReference>
<protein>
    <submittedName>
        <fullName evidence="6">CoA ester lyase</fullName>
    </submittedName>
</protein>